<comment type="similarity">
    <text evidence="3">In the N-terminal section; belongs to the DHBP synthase family.</text>
</comment>
<evidence type="ECO:0000256" key="10">
    <source>
        <dbReference type="ARBA" id="ARBA00023134"/>
    </source>
</evidence>
<dbReference type="GO" id="GO:0009231">
    <property type="term" value="P:riboflavin biosynthetic process"/>
    <property type="evidence" value="ECO:0007669"/>
    <property type="project" value="UniProtKB-KW"/>
</dbReference>
<evidence type="ECO:0000256" key="8">
    <source>
        <dbReference type="ARBA" id="ARBA00022801"/>
    </source>
</evidence>
<reference evidence="13" key="1">
    <citation type="submission" date="2018-10" db="EMBL/GenBank/DDBJ databases">
        <authorList>
            <person name="Plewniak F."/>
        </authorList>
    </citation>
    <scope>NUCLEOTIDE SEQUENCE</scope>
</reference>
<dbReference type="EMBL" id="UOYP01000145">
    <property type="protein sequence ID" value="VAY87673.1"/>
    <property type="molecule type" value="Genomic_DNA"/>
</dbReference>
<comment type="catalytic activity">
    <reaction evidence="11">
        <text>GTP + 4 H2O = 2,5-diamino-6-hydroxy-4-(5-phosphoribosylamino)-pyrimidine + formate + 2 phosphate + 3 H(+)</text>
        <dbReference type="Rhea" id="RHEA:23704"/>
        <dbReference type="ChEBI" id="CHEBI:15377"/>
        <dbReference type="ChEBI" id="CHEBI:15378"/>
        <dbReference type="ChEBI" id="CHEBI:15740"/>
        <dbReference type="ChEBI" id="CHEBI:37565"/>
        <dbReference type="ChEBI" id="CHEBI:43474"/>
        <dbReference type="ChEBI" id="CHEBI:58614"/>
        <dbReference type="EC" id="3.5.4.25"/>
    </reaction>
</comment>
<evidence type="ECO:0000256" key="11">
    <source>
        <dbReference type="ARBA" id="ARBA00049295"/>
    </source>
</evidence>
<protein>
    <recommendedName>
        <fullName evidence="4">GTP cyclohydrolase II</fullName>
        <ecNumber evidence="4">3.5.4.25</ecNumber>
    </recommendedName>
</protein>
<evidence type="ECO:0000256" key="2">
    <source>
        <dbReference type="ARBA" id="ARBA00004853"/>
    </source>
</evidence>
<dbReference type="NCBIfam" id="TIGR00505">
    <property type="entry name" value="ribA"/>
    <property type="match status" value="1"/>
</dbReference>
<organism evidence="13">
    <name type="scientific">mine drainage metagenome</name>
    <dbReference type="NCBI Taxonomy" id="410659"/>
    <lineage>
        <taxon>unclassified sequences</taxon>
        <taxon>metagenomes</taxon>
        <taxon>ecological metagenomes</taxon>
    </lineage>
</organism>
<dbReference type="EC" id="3.5.4.25" evidence="4"/>
<dbReference type="NCBIfam" id="NF001591">
    <property type="entry name" value="PRK00393.1"/>
    <property type="match status" value="1"/>
</dbReference>
<proteinExistence type="inferred from homology"/>
<dbReference type="GO" id="GO:0005525">
    <property type="term" value="F:GTP binding"/>
    <property type="evidence" value="ECO:0007669"/>
    <property type="project" value="UniProtKB-KW"/>
</dbReference>
<keyword evidence="9" id="KW-0862">Zinc</keyword>
<dbReference type="GO" id="GO:0005829">
    <property type="term" value="C:cytosol"/>
    <property type="evidence" value="ECO:0007669"/>
    <property type="project" value="TreeGrafter"/>
</dbReference>
<dbReference type="InterPro" id="IPR036144">
    <property type="entry name" value="RibA-like_sf"/>
</dbReference>
<dbReference type="FunFam" id="3.40.50.10990:FF:000001">
    <property type="entry name" value="Riboflavin biosynthesis protein RibBA"/>
    <property type="match status" value="1"/>
</dbReference>
<dbReference type="AlphaFoldDB" id="A0A3P3ZN01"/>
<dbReference type="PANTHER" id="PTHR21327:SF18">
    <property type="entry name" value="3,4-DIHYDROXY-2-BUTANONE 4-PHOSPHATE SYNTHASE"/>
    <property type="match status" value="1"/>
</dbReference>
<gene>
    <name evidence="13" type="primary">ribBA</name>
    <name evidence="13" type="ORF">CARN8_2290012</name>
</gene>
<evidence type="ECO:0000256" key="3">
    <source>
        <dbReference type="ARBA" id="ARBA00005520"/>
    </source>
</evidence>
<name>A0A3P3ZN01_9ZZZZ</name>
<evidence type="ECO:0000256" key="7">
    <source>
        <dbReference type="ARBA" id="ARBA00022741"/>
    </source>
</evidence>
<dbReference type="GO" id="GO:0008686">
    <property type="term" value="F:3,4-dihydroxy-2-butanone-4-phosphate synthase activity"/>
    <property type="evidence" value="ECO:0007669"/>
    <property type="project" value="TreeGrafter"/>
</dbReference>
<keyword evidence="6" id="KW-0479">Metal-binding</keyword>
<evidence type="ECO:0000259" key="12">
    <source>
        <dbReference type="Pfam" id="PF00925"/>
    </source>
</evidence>
<comment type="pathway">
    <text evidence="2">Cofactor biosynthesis; riboflavin biosynthesis; 5-amino-6-(D-ribitylamino)uracil from GTP: step 1/4.</text>
</comment>
<keyword evidence="5" id="KW-0686">Riboflavin biosynthesis</keyword>
<dbReference type="InterPro" id="IPR032677">
    <property type="entry name" value="GTP_cyclohydro_II"/>
</dbReference>
<dbReference type="InterPro" id="IPR000926">
    <property type="entry name" value="RibA"/>
</dbReference>
<accession>A0A3P3ZN01</accession>
<evidence type="ECO:0000256" key="4">
    <source>
        <dbReference type="ARBA" id="ARBA00012762"/>
    </source>
</evidence>
<sequence length="197" mass="21813">MSFDSSAMPWVRMPTVHGEFSARVFSVQGEEHLVLKRGDVAGTPGVLVRIHSECLTGDALFSRRCDCGPQLARSLELLGQAQAGVLVYLRGQEGRGIGLRAKLAAYALQDQGLDTVDANLHLGLPVDARSYEGVVEILTTLGVRQLRLLTNNPDKIRQLEQPPLEIVERVALQVAVDEEHRAYLETKRQRLGHWLDL</sequence>
<dbReference type="Gene3D" id="3.40.50.10990">
    <property type="entry name" value="GTP cyclohydrolase II"/>
    <property type="match status" value="1"/>
</dbReference>
<evidence type="ECO:0000313" key="13">
    <source>
        <dbReference type="EMBL" id="VAY87673.1"/>
    </source>
</evidence>
<dbReference type="PANTHER" id="PTHR21327">
    <property type="entry name" value="GTP CYCLOHYDROLASE II-RELATED"/>
    <property type="match status" value="1"/>
</dbReference>
<dbReference type="GO" id="GO:0046872">
    <property type="term" value="F:metal ion binding"/>
    <property type="evidence" value="ECO:0007669"/>
    <property type="project" value="UniProtKB-KW"/>
</dbReference>
<dbReference type="CDD" id="cd00641">
    <property type="entry name" value="GTP_cyclohydro2"/>
    <property type="match status" value="1"/>
</dbReference>
<dbReference type="SUPFAM" id="SSF142695">
    <property type="entry name" value="RibA-like"/>
    <property type="match status" value="1"/>
</dbReference>
<evidence type="ECO:0000256" key="9">
    <source>
        <dbReference type="ARBA" id="ARBA00022833"/>
    </source>
</evidence>
<keyword evidence="8 13" id="KW-0378">Hydrolase</keyword>
<evidence type="ECO:0000256" key="5">
    <source>
        <dbReference type="ARBA" id="ARBA00022619"/>
    </source>
</evidence>
<feature type="domain" description="GTP cyclohydrolase II" evidence="12">
    <location>
        <begin position="11"/>
        <end position="170"/>
    </location>
</feature>
<comment type="cofactor">
    <cofactor evidence="1">
        <name>Zn(2+)</name>
        <dbReference type="ChEBI" id="CHEBI:29105"/>
    </cofactor>
</comment>
<evidence type="ECO:0000256" key="6">
    <source>
        <dbReference type="ARBA" id="ARBA00022723"/>
    </source>
</evidence>
<keyword evidence="7" id="KW-0547">Nucleotide-binding</keyword>
<dbReference type="HAMAP" id="MF_00179">
    <property type="entry name" value="RibA"/>
    <property type="match status" value="1"/>
</dbReference>
<dbReference type="GO" id="GO:0003935">
    <property type="term" value="F:GTP cyclohydrolase II activity"/>
    <property type="evidence" value="ECO:0007669"/>
    <property type="project" value="UniProtKB-EC"/>
</dbReference>
<evidence type="ECO:0000256" key="1">
    <source>
        <dbReference type="ARBA" id="ARBA00001947"/>
    </source>
</evidence>
<dbReference type="Pfam" id="PF00925">
    <property type="entry name" value="GTP_cyclohydro2"/>
    <property type="match status" value="1"/>
</dbReference>
<keyword evidence="10" id="KW-0342">GTP-binding</keyword>